<protein>
    <submittedName>
        <fullName evidence="2">Uncharacterized protein</fullName>
    </submittedName>
</protein>
<name>A0A2I1FE38_9GLOM</name>
<evidence type="ECO:0000313" key="2">
    <source>
        <dbReference type="EMBL" id="PKC55152.1"/>
    </source>
</evidence>
<evidence type="ECO:0000313" key="3">
    <source>
        <dbReference type="Proteomes" id="UP000232688"/>
    </source>
</evidence>
<sequence length="206" mass="23880">MRKSHLSLTKPFSLRESINFSGRNILRRHGHLCSFFDADNKESSETELQDKMEVESDNYHNDDDVSIEEDNDHYSEADNYIGEKDNDYYEEDDNYGEEDDYNNENVYYDDDDDGDGDNIIDDNDNDFEVVGGSISSIPFLRNELLNFPSLVIVTDAVNSDQMLNGSFAPYFENLTSAFSFCWVQKHYIQVFETNKEMKSIDKILSD</sequence>
<dbReference type="Proteomes" id="UP000232688">
    <property type="component" value="Unassembled WGS sequence"/>
</dbReference>
<dbReference type="EMBL" id="LLXH01002762">
    <property type="protein sequence ID" value="PKC55152.1"/>
    <property type="molecule type" value="Genomic_DNA"/>
</dbReference>
<organism evidence="2 3">
    <name type="scientific">Rhizophagus irregularis</name>
    <dbReference type="NCBI Taxonomy" id="588596"/>
    <lineage>
        <taxon>Eukaryota</taxon>
        <taxon>Fungi</taxon>
        <taxon>Fungi incertae sedis</taxon>
        <taxon>Mucoromycota</taxon>
        <taxon>Glomeromycotina</taxon>
        <taxon>Glomeromycetes</taxon>
        <taxon>Glomerales</taxon>
        <taxon>Glomeraceae</taxon>
        <taxon>Rhizophagus</taxon>
    </lineage>
</organism>
<dbReference type="OrthoDB" id="2434963at2759"/>
<dbReference type="VEuPathDB" id="FungiDB:RhiirFUN_018457"/>
<reference evidence="2 3" key="1">
    <citation type="submission" date="2017-10" db="EMBL/GenBank/DDBJ databases">
        <title>Extensive intraspecific genome diversity in a model arbuscular mycorrhizal fungus.</title>
        <authorList>
            <person name="Chen E.C.H."/>
            <person name="Morin E."/>
            <person name="Baudet D."/>
            <person name="Noel J."/>
            <person name="Ndikumana S."/>
            <person name="Charron P."/>
            <person name="St-Onge C."/>
            <person name="Giorgi J."/>
            <person name="Grigoriev I.V."/>
            <person name="Roux C."/>
            <person name="Martin F.M."/>
            <person name="Corradi N."/>
        </authorList>
    </citation>
    <scope>NUCLEOTIDE SEQUENCE [LARGE SCALE GENOMIC DNA]</scope>
    <source>
        <strain evidence="2 3">A1</strain>
    </source>
</reference>
<proteinExistence type="predicted"/>
<gene>
    <name evidence="2" type="ORF">RhiirA1_476082</name>
</gene>
<dbReference type="VEuPathDB" id="FungiDB:RhiirA1_476082"/>
<feature type="compositionally biased region" description="Acidic residues" evidence="1">
    <location>
        <begin position="88"/>
        <end position="117"/>
    </location>
</feature>
<feature type="compositionally biased region" description="Basic and acidic residues" evidence="1">
    <location>
        <begin position="44"/>
        <end position="63"/>
    </location>
</feature>
<evidence type="ECO:0000256" key="1">
    <source>
        <dbReference type="SAM" id="MobiDB-lite"/>
    </source>
</evidence>
<comment type="caution">
    <text evidence="2">The sequence shown here is derived from an EMBL/GenBank/DDBJ whole genome shotgun (WGS) entry which is preliminary data.</text>
</comment>
<dbReference type="AlphaFoldDB" id="A0A2I1FE38"/>
<feature type="compositionally biased region" description="Basic and acidic residues" evidence="1">
    <location>
        <begin position="72"/>
        <end position="87"/>
    </location>
</feature>
<dbReference type="VEuPathDB" id="FungiDB:FUN_024940"/>
<reference evidence="2 3" key="2">
    <citation type="submission" date="2017-10" db="EMBL/GenBank/DDBJ databases">
        <title>Genome analyses suggest a sexual origin of heterokaryosis in a supposedly ancient asexual fungus.</title>
        <authorList>
            <person name="Corradi N."/>
            <person name="Sedzielewska K."/>
            <person name="Noel J."/>
            <person name="Charron P."/>
            <person name="Farinelli L."/>
            <person name="Marton T."/>
            <person name="Kruger M."/>
            <person name="Pelin A."/>
            <person name="Brachmann A."/>
            <person name="Corradi N."/>
        </authorList>
    </citation>
    <scope>NUCLEOTIDE SEQUENCE [LARGE SCALE GENOMIC DNA]</scope>
    <source>
        <strain evidence="2 3">A1</strain>
    </source>
</reference>
<accession>A0A2I1FE38</accession>
<feature type="region of interest" description="Disordered" evidence="1">
    <location>
        <begin position="44"/>
        <end position="117"/>
    </location>
</feature>